<dbReference type="InterPro" id="IPR001537">
    <property type="entry name" value="SpoU_MeTrfase"/>
</dbReference>
<dbReference type="InterPro" id="IPR053888">
    <property type="entry name" value="MRM3-like_sub_bind"/>
</dbReference>
<dbReference type="GO" id="GO:0003723">
    <property type="term" value="F:RNA binding"/>
    <property type="evidence" value="ECO:0007669"/>
    <property type="project" value="InterPro"/>
</dbReference>
<dbReference type="GO" id="GO:0032259">
    <property type="term" value="P:methylation"/>
    <property type="evidence" value="ECO:0007669"/>
    <property type="project" value="UniProtKB-KW"/>
</dbReference>
<comment type="caution">
    <text evidence="6">The sequence shown here is derived from an EMBL/GenBank/DDBJ whole genome shotgun (WGS) entry which is preliminary data.</text>
</comment>
<keyword evidence="2 6" id="KW-0489">Methyltransferase</keyword>
<dbReference type="InterPro" id="IPR029026">
    <property type="entry name" value="tRNA_m1G_MTases_N"/>
</dbReference>
<organism evidence="6 7">
    <name type="scientific">Flavobacterium aurantiibacter</name>
    <dbReference type="NCBI Taxonomy" id="2023067"/>
    <lineage>
        <taxon>Bacteria</taxon>
        <taxon>Pseudomonadati</taxon>
        <taxon>Bacteroidota</taxon>
        <taxon>Flavobacteriia</taxon>
        <taxon>Flavobacteriales</taxon>
        <taxon>Flavobacteriaceae</taxon>
        <taxon>Flavobacterium</taxon>
    </lineage>
</organism>
<sequence length="243" mass="26757">MLSKTITKRITSLHLKKFRQQEQLFIAEGVKVVSELIAAGYFAEYLFTTAGTKQQFSAATLIDEAEMKRISALADASPVLAVFRIPKATSFKLDEITVVADGIRDPGNFGALIRLCDWFGVSQLLCAPDTVDLYNPKVVQASMGSMARVRVTYQDISNTIRTQPAPVYGAFMEGESVYNQVLETPCYLILGNEANGIRSETEESITKKISIPRYGKLQQTESLNVTTAAAIILAEMRRTSSGR</sequence>
<protein>
    <submittedName>
        <fullName evidence="6">RNA methyltransferase</fullName>
    </submittedName>
</protein>
<dbReference type="EMBL" id="NOXX01000199">
    <property type="protein sequence ID" value="OYQ43702.1"/>
    <property type="molecule type" value="Genomic_DNA"/>
</dbReference>
<dbReference type="InterPro" id="IPR051259">
    <property type="entry name" value="rRNA_Methyltransferase"/>
</dbReference>
<proteinExistence type="inferred from homology"/>
<dbReference type="SUPFAM" id="SSF75217">
    <property type="entry name" value="alpha/beta knot"/>
    <property type="match status" value="1"/>
</dbReference>
<feature type="domain" description="tRNA/rRNA methyltransferase SpoU type" evidence="4">
    <location>
        <begin position="96"/>
        <end position="233"/>
    </location>
</feature>
<dbReference type="SUPFAM" id="SSF55315">
    <property type="entry name" value="L30e-like"/>
    <property type="match status" value="1"/>
</dbReference>
<evidence type="ECO:0000256" key="2">
    <source>
        <dbReference type="ARBA" id="ARBA00022603"/>
    </source>
</evidence>
<dbReference type="Pfam" id="PF00588">
    <property type="entry name" value="SpoU_methylase"/>
    <property type="match status" value="1"/>
</dbReference>
<dbReference type="Pfam" id="PF22435">
    <property type="entry name" value="MRM3-like_sub_bind"/>
    <property type="match status" value="1"/>
</dbReference>
<evidence type="ECO:0000313" key="6">
    <source>
        <dbReference type="EMBL" id="OYQ43702.1"/>
    </source>
</evidence>
<evidence type="ECO:0000256" key="1">
    <source>
        <dbReference type="ARBA" id="ARBA00007228"/>
    </source>
</evidence>
<dbReference type="RefSeq" id="WP_094486436.1">
    <property type="nucleotide sequence ID" value="NZ_NOXX01000199.1"/>
</dbReference>
<accession>A0A255ZQN7</accession>
<feature type="domain" description="MRM3-like substrate binding" evidence="5">
    <location>
        <begin position="8"/>
        <end position="70"/>
    </location>
</feature>
<name>A0A255ZQN7_9FLAO</name>
<dbReference type="GO" id="GO:0006396">
    <property type="term" value="P:RNA processing"/>
    <property type="evidence" value="ECO:0007669"/>
    <property type="project" value="InterPro"/>
</dbReference>
<dbReference type="InterPro" id="IPR029028">
    <property type="entry name" value="Alpha/beta_knot_MTases"/>
</dbReference>
<dbReference type="CDD" id="cd18109">
    <property type="entry name" value="SpoU-like_RNA-MTase"/>
    <property type="match status" value="1"/>
</dbReference>
<dbReference type="Gene3D" id="3.40.1280.10">
    <property type="match status" value="1"/>
</dbReference>
<gene>
    <name evidence="6" type="ORF">CHX27_08970</name>
</gene>
<dbReference type="Gene3D" id="3.30.1330.30">
    <property type="match status" value="1"/>
</dbReference>
<evidence type="ECO:0000256" key="3">
    <source>
        <dbReference type="ARBA" id="ARBA00022679"/>
    </source>
</evidence>
<dbReference type="PANTHER" id="PTHR43191:SF2">
    <property type="entry name" value="RRNA METHYLTRANSFERASE 3, MITOCHONDRIAL"/>
    <property type="match status" value="1"/>
</dbReference>
<keyword evidence="7" id="KW-1185">Reference proteome</keyword>
<evidence type="ECO:0000259" key="5">
    <source>
        <dbReference type="Pfam" id="PF22435"/>
    </source>
</evidence>
<evidence type="ECO:0000259" key="4">
    <source>
        <dbReference type="Pfam" id="PF00588"/>
    </source>
</evidence>
<dbReference type="PANTHER" id="PTHR43191">
    <property type="entry name" value="RRNA METHYLTRANSFERASE 3"/>
    <property type="match status" value="1"/>
</dbReference>
<dbReference type="Proteomes" id="UP000216035">
    <property type="component" value="Unassembled WGS sequence"/>
</dbReference>
<comment type="similarity">
    <text evidence="1">Belongs to the class IV-like SAM-binding methyltransferase superfamily. RNA methyltransferase TrmH family.</text>
</comment>
<dbReference type="InterPro" id="IPR029064">
    <property type="entry name" value="Ribosomal_eL30-like_sf"/>
</dbReference>
<evidence type="ECO:0000313" key="7">
    <source>
        <dbReference type="Proteomes" id="UP000216035"/>
    </source>
</evidence>
<reference evidence="6 7" key="1">
    <citation type="submission" date="2017-07" db="EMBL/GenBank/DDBJ databases">
        <title>Flavobacterium cyanobacteriorum sp. nov., isolated from cyanobacterial aggregates in a eutrophic lake.</title>
        <authorList>
            <person name="Cai H."/>
        </authorList>
    </citation>
    <scope>NUCLEOTIDE SEQUENCE [LARGE SCALE GENOMIC DNA]</scope>
    <source>
        <strain evidence="6 7">TH167</strain>
    </source>
</reference>
<keyword evidence="3 6" id="KW-0808">Transferase</keyword>
<dbReference type="OrthoDB" id="9785673at2"/>
<dbReference type="GO" id="GO:0008173">
    <property type="term" value="F:RNA methyltransferase activity"/>
    <property type="evidence" value="ECO:0007669"/>
    <property type="project" value="InterPro"/>
</dbReference>
<dbReference type="AlphaFoldDB" id="A0A255ZQN7"/>